<comment type="catalytic activity">
    <reaction evidence="20">
        <text>a 1,2-diacyl-3-O-(beta-D-galactosyl)-sn-glycerol + 2 H2O = 3-beta-D-galactosyl-sn-glycerol + 2 a fatty acid + 2 H(+)</text>
        <dbReference type="Rhea" id="RHEA:13189"/>
        <dbReference type="ChEBI" id="CHEBI:15377"/>
        <dbReference type="ChEBI" id="CHEBI:15378"/>
        <dbReference type="ChEBI" id="CHEBI:15754"/>
        <dbReference type="ChEBI" id="CHEBI:17615"/>
        <dbReference type="ChEBI" id="CHEBI:28868"/>
        <dbReference type="EC" id="3.1.1.26"/>
    </reaction>
    <physiologicalReaction direction="left-to-right" evidence="20">
        <dbReference type="Rhea" id="RHEA:13190"/>
    </physiologicalReaction>
</comment>
<evidence type="ECO:0000256" key="25">
    <source>
        <dbReference type="ARBA" id="ARBA00047618"/>
    </source>
</evidence>
<evidence type="ECO:0000256" key="10">
    <source>
        <dbReference type="ARBA" id="ARBA00022963"/>
    </source>
</evidence>
<comment type="catalytic activity">
    <reaction evidence="36">
        <text>long chain 1,2-diacyl-3-O-[alpha-D-galactosyl-(1-&gt;6)-beta-D-galactosyl]-sn-glycerol + H2O = long chain acyl-3-O-[alpha-D-galactosyl-(1-&gt;6)-beta-D-galactosyl]-sn-glycerol + a fatty acid + H(+)</text>
        <dbReference type="Rhea" id="RHEA:48708"/>
        <dbReference type="ChEBI" id="CHEBI:15377"/>
        <dbReference type="ChEBI" id="CHEBI:15378"/>
        <dbReference type="ChEBI" id="CHEBI:28868"/>
        <dbReference type="ChEBI" id="CHEBI:90463"/>
        <dbReference type="ChEBI" id="CHEBI:90774"/>
    </reaction>
    <physiologicalReaction direction="left-to-right" evidence="36">
        <dbReference type="Rhea" id="RHEA:48709"/>
    </physiologicalReaction>
</comment>
<dbReference type="SMART" id="SM00308">
    <property type="entry name" value="LH2"/>
    <property type="match status" value="1"/>
</dbReference>
<comment type="catalytic activity">
    <reaction evidence="26">
        <text>di-(9Z)-octadecenoylglycerol + H2O = (9Z-octadecenoyl)-glycerol + (9Z)-octadecenoate + H(+)</text>
        <dbReference type="Rhea" id="RHEA:47868"/>
        <dbReference type="ChEBI" id="CHEBI:15377"/>
        <dbReference type="ChEBI" id="CHEBI:15378"/>
        <dbReference type="ChEBI" id="CHEBI:30823"/>
        <dbReference type="ChEBI" id="CHEBI:75937"/>
        <dbReference type="ChEBI" id="CHEBI:75945"/>
    </reaction>
    <physiologicalReaction direction="left-to-right" evidence="26">
        <dbReference type="Rhea" id="RHEA:47869"/>
    </physiologicalReaction>
</comment>
<evidence type="ECO:0000256" key="15">
    <source>
        <dbReference type="ARBA" id="ARBA00023273"/>
    </source>
</evidence>
<evidence type="ECO:0000256" key="27">
    <source>
        <dbReference type="ARBA" id="ARBA00047744"/>
    </source>
</evidence>
<feature type="active site" description="Charge relay system" evidence="38">
    <location>
        <position position="307"/>
    </location>
</feature>
<organism evidence="43 44">
    <name type="scientific">Dipodomys ordii</name>
    <name type="common">Ord's kangaroo rat</name>
    <dbReference type="NCBI Taxonomy" id="10020"/>
    <lineage>
        <taxon>Eukaryota</taxon>
        <taxon>Metazoa</taxon>
        <taxon>Chordata</taxon>
        <taxon>Craniata</taxon>
        <taxon>Vertebrata</taxon>
        <taxon>Euteleostomi</taxon>
        <taxon>Mammalia</taxon>
        <taxon>Eutheria</taxon>
        <taxon>Euarchontoglires</taxon>
        <taxon>Glires</taxon>
        <taxon>Rodentia</taxon>
        <taxon>Castorimorpha</taxon>
        <taxon>Heteromyidae</taxon>
        <taxon>Dipodomyinae</taxon>
        <taxon>Dipodomys</taxon>
    </lineage>
</organism>
<evidence type="ECO:0000256" key="12">
    <source>
        <dbReference type="ARBA" id="ARBA00023136"/>
    </source>
</evidence>
<name>A0A1S3F9A3_DIPOR</name>
<feature type="binding site" evidence="39">
    <location>
        <position position="207"/>
    </location>
    <ligand>
        <name>Ca(2+)</name>
        <dbReference type="ChEBI" id="CHEBI:29108"/>
    </ligand>
</feature>
<keyword evidence="43" id="KW-1185">Reference proteome</keyword>
<gene>
    <name evidence="44" type="primary">LOC105986644</name>
</gene>
<dbReference type="PANTHER" id="PTHR11610:SF165">
    <property type="entry name" value="PANCREATIC LIPASE-RELATED PROTEIN 2"/>
    <property type="match status" value="1"/>
</dbReference>
<evidence type="ECO:0000256" key="17">
    <source>
        <dbReference type="ARBA" id="ARBA00023369"/>
    </source>
</evidence>
<dbReference type="GO" id="GO:0004465">
    <property type="term" value="F:lipoprotein lipase activity"/>
    <property type="evidence" value="ECO:0007669"/>
    <property type="project" value="TreeGrafter"/>
</dbReference>
<dbReference type="PRINTS" id="PR00823">
    <property type="entry name" value="PANCLIPASE"/>
</dbReference>
<evidence type="ECO:0000313" key="43">
    <source>
        <dbReference type="Proteomes" id="UP000081671"/>
    </source>
</evidence>
<evidence type="ECO:0000256" key="26">
    <source>
        <dbReference type="ARBA" id="ARBA00047741"/>
    </source>
</evidence>
<evidence type="ECO:0000256" key="6">
    <source>
        <dbReference type="ARBA" id="ARBA00022525"/>
    </source>
</evidence>
<dbReference type="InterPro" id="IPR013818">
    <property type="entry name" value="Lipase"/>
</dbReference>
<comment type="catalytic activity">
    <reaction evidence="27">
        <text>1,2,3-tripropanoylglycerol + H2O = dipropanoylglycerol + propanoate + H(+)</text>
        <dbReference type="Rhea" id="RHEA:48024"/>
        <dbReference type="ChEBI" id="CHEBI:15377"/>
        <dbReference type="ChEBI" id="CHEBI:15378"/>
        <dbReference type="ChEBI" id="CHEBI:17272"/>
        <dbReference type="ChEBI" id="CHEBI:88153"/>
        <dbReference type="ChEBI" id="CHEBI:88155"/>
    </reaction>
    <physiologicalReaction direction="left-to-right" evidence="27">
        <dbReference type="Rhea" id="RHEA:48025"/>
    </physiologicalReaction>
</comment>
<dbReference type="RefSeq" id="XP_012873116.1">
    <property type="nucleotide sequence ID" value="XM_013017662.1"/>
</dbReference>
<dbReference type="InParanoid" id="A0A1S3F9A3"/>
<feature type="chain" id="PRO_5010007263" description="Triacylglycerol lipase" evidence="41">
    <location>
        <begin position="18"/>
        <end position="492"/>
    </location>
</feature>
<evidence type="ECO:0000256" key="36">
    <source>
        <dbReference type="ARBA" id="ARBA00049352"/>
    </source>
</evidence>
<dbReference type="Proteomes" id="UP000081671">
    <property type="component" value="Unplaced"/>
</dbReference>
<evidence type="ECO:0000256" key="9">
    <source>
        <dbReference type="ARBA" id="ARBA00022837"/>
    </source>
</evidence>
<keyword evidence="6 41" id="KW-0964">Secreted</keyword>
<evidence type="ECO:0000256" key="33">
    <source>
        <dbReference type="ARBA" id="ARBA00049076"/>
    </source>
</evidence>
<evidence type="ECO:0000256" key="5">
    <source>
        <dbReference type="ARBA" id="ARBA00010701"/>
    </source>
</evidence>
<evidence type="ECO:0000256" key="38">
    <source>
        <dbReference type="PIRSR" id="PIRSR000865-1"/>
    </source>
</evidence>
<keyword evidence="10 41" id="KW-0442">Lipid degradation</keyword>
<evidence type="ECO:0000259" key="42">
    <source>
        <dbReference type="SMART" id="SM00308"/>
    </source>
</evidence>
<dbReference type="SUPFAM" id="SSF53474">
    <property type="entry name" value="alpha/beta-Hydrolases"/>
    <property type="match status" value="1"/>
</dbReference>
<feature type="active site" description="Nucleophile" evidence="38">
    <location>
        <position position="172"/>
    </location>
</feature>
<dbReference type="GO" id="GO:0047714">
    <property type="term" value="F:galactolipase activity"/>
    <property type="evidence" value="ECO:0007669"/>
    <property type="project" value="UniProtKB-EC"/>
</dbReference>
<dbReference type="InterPro" id="IPR016272">
    <property type="entry name" value="Lipase_LIPH"/>
</dbReference>
<evidence type="ECO:0000256" key="18">
    <source>
        <dbReference type="ARBA" id="ARBA00023590"/>
    </source>
</evidence>
<evidence type="ECO:0000256" key="19">
    <source>
        <dbReference type="ARBA" id="ARBA00024321"/>
    </source>
</evidence>
<dbReference type="InterPro" id="IPR001024">
    <property type="entry name" value="PLAT/LH2_dom"/>
</dbReference>
<dbReference type="GO" id="GO:0009395">
    <property type="term" value="P:phospholipid catabolic process"/>
    <property type="evidence" value="ECO:0007669"/>
    <property type="project" value="TreeGrafter"/>
</dbReference>
<evidence type="ECO:0000256" key="1">
    <source>
        <dbReference type="ARBA" id="ARBA00004487"/>
    </source>
</evidence>
<dbReference type="ESTHER" id="dipor-a0a1s3fb34">
    <property type="family name" value="Pancreatic_lipase"/>
</dbReference>
<evidence type="ECO:0000256" key="31">
    <source>
        <dbReference type="ARBA" id="ARBA00048386"/>
    </source>
</evidence>
<reference evidence="44" key="1">
    <citation type="submission" date="2025-08" db="UniProtKB">
        <authorList>
            <consortium name="RefSeq"/>
        </authorList>
    </citation>
    <scope>IDENTIFICATION</scope>
    <source>
        <tissue evidence="44">Kidney</tissue>
    </source>
</reference>
<comment type="catalytic activity">
    <reaction evidence="35">
        <text>1,2,3-trioctanoylglycerol + H2O = dioctanoylglycerol + octanoate + H(+)</text>
        <dbReference type="Rhea" id="RHEA:47864"/>
        <dbReference type="ChEBI" id="CHEBI:15377"/>
        <dbReference type="ChEBI" id="CHEBI:15378"/>
        <dbReference type="ChEBI" id="CHEBI:25646"/>
        <dbReference type="ChEBI" id="CHEBI:76978"/>
        <dbReference type="ChEBI" id="CHEBI:88066"/>
    </reaction>
    <physiologicalReaction direction="left-to-right" evidence="35">
        <dbReference type="Rhea" id="RHEA:47865"/>
    </physiologicalReaction>
</comment>
<evidence type="ECO:0000256" key="32">
    <source>
        <dbReference type="ARBA" id="ARBA00048546"/>
    </source>
</evidence>
<keyword evidence="15" id="KW-0966">Cell projection</keyword>
<evidence type="ECO:0000256" key="24">
    <source>
        <dbReference type="ARBA" id="ARBA00047438"/>
    </source>
</evidence>
<dbReference type="PIRSF" id="PIRSF000865">
    <property type="entry name" value="Lipoprotein_lipase_LIPH"/>
    <property type="match status" value="1"/>
</dbReference>
<comment type="catalytic activity">
    <reaction evidence="32">
        <text>long chain 1,2-diacyl-3-O-beta-D-galactosyl-sn-glycerol + H2O = long chain acyl-3-O-beta-D-galactosyl-sn-glycerol + a fatty acid + H(+)</text>
        <dbReference type="Rhea" id="RHEA:48700"/>
        <dbReference type="ChEBI" id="CHEBI:15377"/>
        <dbReference type="ChEBI" id="CHEBI:15378"/>
        <dbReference type="ChEBI" id="CHEBI:28868"/>
        <dbReference type="ChEBI" id="CHEBI:90477"/>
        <dbReference type="ChEBI" id="CHEBI:90770"/>
    </reaction>
    <physiologicalReaction direction="left-to-right" evidence="32">
        <dbReference type="Rhea" id="RHEA:48701"/>
    </physiologicalReaction>
</comment>
<dbReference type="GeneID" id="105986644"/>
<keyword evidence="7 39" id="KW-0479">Metal-binding</keyword>
<comment type="catalytic activity">
    <reaction evidence="28">
        <text>a 1,2-diacyl-3-O-[alpha-D-galactosyl-(1-&gt;6)-beta-D-galactosyl]-sn-glycerol + H2O = acyl-3-O-[alpha-D-galactosyl-(1-&gt;6)-beta-D-galactosyl]-sn-glycerol + a fatty acid + H(+)</text>
        <dbReference type="Rhea" id="RHEA:48372"/>
        <dbReference type="ChEBI" id="CHEBI:15377"/>
        <dbReference type="ChEBI" id="CHEBI:15378"/>
        <dbReference type="ChEBI" id="CHEBI:28396"/>
        <dbReference type="ChEBI" id="CHEBI:28868"/>
        <dbReference type="ChEBI" id="CHEBI:90310"/>
    </reaction>
    <physiologicalReaction direction="left-to-right" evidence="28">
        <dbReference type="Rhea" id="RHEA:48373"/>
    </physiologicalReaction>
</comment>
<comment type="subcellular location">
    <subcellularLocation>
        <location evidence="1">Cell projection</location>
        <location evidence="1">Neuron projection</location>
    </subcellularLocation>
    <subcellularLocation>
        <location evidence="2 41">Secreted</location>
    </subcellularLocation>
    <subcellularLocation>
        <location evidence="19">Zymogen granule membrane</location>
        <topology evidence="19">Peripheral membrane protein</topology>
    </subcellularLocation>
</comment>
<dbReference type="GO" id="GO:0019433">
    <property type="term" value="P:triglyceride catabolic process"/>
    <property type="evidence" value="ECO:0007669"/>
    <property type="project" value="TreeGrafter"/>
</dbReference>
<evidence type="ECO:0000256" key="11">
    <source>
        <dbReference type="ARBA" id="ARBA00023098"/>
    </source>
</evidence>
<dbReference type="CDD" id="cd00707">
    <property type="entry name" value="Pancreat_lipase_like"/>
    <property type="match status" value="1"/>
</dbReference>
<evidence type="ECO:0000256" key="7">
    <source>
        <dbReference type="ARBA" id="ARBA00022723"/>
    </source>
</evidence>
<feature type="binding site" evidence="39">
    <location>
        <position position="215"/>
    </location>
    <ligand>
        <name>Ca(2+)</name>
        <dbReference type="ChEBI" id="CHEBI:29108"/>
    </ligand>
</feature>
<comment type="similarity">
    <text evidence="5 40">Belongs to the AB hydrolase superfamily. Lipase family.</text>
</comment>
<comment type="catalytic activity">
    <reaction evidence="31">
        <text>1,2,3-tri-(9Z-octadecenoyl)-glycerol + H2O = di-(9Z)-octadecenoylglycerol + (9Z)-octadecenoate + H(+)</text>
        <dbReference type="Rhea" id="RHEA:38575"/>
        <dbReference type="ChEBI" id="CHEBI:15377"/>
        <dbReference type="ChEBI" id="CHEBI:15378"/>
        <dbReference type="ChEBI" id="CHEBI:30823"/>
        <dbReference type="ChEBI" id="CHEBI:53753"/>
        <dbReference type="ChEBI" id="CHEBI:75945"/>
    </reaction>
    <physiologicalReaction direction="left-to-right" evidence="31">
        <dbReference type="Rhea" id="RHEA:38576"/>
    </physiologicalReaction>
</comment>
<dbReference type="GO" id="GO:0042589">
    <property type="term" value="C:zymogen granule membrane"/>
    <property type="evidence" value="ECO:0007669"/>
    <property type="project" value="UniProtKB-SubCell"/>
</dbReference>
<keyword evidence="16" id="KW-0968">Cytoplasmic vesicle</keyword>
<keyword evidence="8" id="KW-0378">Hydrolase</keyword>
<keyword evidence="41" id="KW-0732">Signal</keyword>
<comment type="catalytic activity">
    <reaction evidence="23">
        <text>1,2-didodecanoyl-3-O-[alpha-D-galactosyl-(1-&gt;6)-beta-D-galactosyl]-sn-glycerol + H2O = dodecanoyl-3-O-[alpha-D-galactosyl-(1-&gt;6)-beta-D-galactosyl]-sn-glycerol + dodecanoate + H(+)</text>
        <dbReference type="Rhea" id="RHEA:48516"/>
        <dbReference type="ChEBI" id="CHEBI:15377"/>
        <dbReference type="ChEBI" id="CHEBI:15378"/>
        <dbReference type="ChEBI" id="CHEBI:18262"/>
        <dbReference type="ChEBI" id="CHEBI:90337"/>
        <dbReference type="ChEBI" id="CHEBI:90359"/>
    </reaction>
    <physiologicalReaction direction="left-to-right" evidence="23">
        <dbReference type="Rhea" id="RHEA:48517"/>
    </physiologicalReaction>
</comment>
<sequence>MLPFCTIGLLLLATTRGKETCLERLGPFSVDKLCPLIIETHLSKKRPFCPERIDTQFFLYTNENPDKHELITSTDATTIEASKFQFNRMTRFIIHGFLDKGGKKWLSDMCKNMFKVEQVNCICVDWRRGSQIPSYPQAVYNTQVVGAEIALLVQVLTGMGYNPEDVHLIGHSLGAHVAAEAGKRLNGSLGRITGLDPAEPCFKDTPEEVRLDPSDAMFVDVIHTDITGTWLGWDRSAIEIIPEEVQLDAPDARSFLMNFGMKQKLGHLDFFPNGGVNMPGCKKWPILSFMDLNQIWEGLDDLAACNHLRSYKYYASSILNPDDFLGYPCTSYNEFKKNGCFPCPTKGCPRMGHYADQFDAKTAAVHQTFYLNTGDRNDFTSWRYKISVILSGQKQLRGQINIILHGNNEQSRPHEIFSGSLSPNARHMNIIDEDKNIGEILKVFFLWKNGPMPSRTHLGASQVTVESGDRTEYNFCSTETVPANTLQPLLPC</sequence>
<dbReference type="FunFam" id="2.60.60.20:FF:000003">
    <property type="entry name" value="Triacylglycerol lipase"/>
    <property type="match status" value="1"/>
</dbReference>
<comment type="catalytic activity">
    <reaction evidence="30">
        <text>1,2,3-tributanoylglycerol + H2O = dibutanoylglycerol + butanoate + H(+)</text>
        <dbReference type="Rhea" id="RHEA:40475"/>
        <dbReference type="ChEBI" id="CHEBI:15377"/>
        <dbReference type="ChEBI" id="CHEBI:15378"/>
        <dbReference type="ChEBI" id="CHEBI:17968"/>
        <dbReference type="ChEBI" id="CHEBI:35020"/>
        <dbReference type="ChEBI" id="CHEBI:76478"/>
    </reaction>
    <physiologicalReaction direction="left-to-right" evidence="30">
        <dbReference type="Rhea" id="RHEA:40476"/>
    </physiologicalReaction>
</comment>
<dbReference type="InterPro" id="IPR036392">
    <property type="entry name" value="PLAT/LH2_dom_sf"/>
</dbReference>
<comment type="catalytic activity">
    <reaction evidence="34">
        <text>a 1,2-diacyl-sn-glycero-3-phosphocholine + H2O = a monoacyl-sn-glycero-3-phosphocholine + a fatty acid + H(+)</text>
        <dbReference type="Rhea" id="RHEA:44664"/>
        <dbReference type="ChEBI" id="CHEBI:15377"/>
        <dbReference type="ChEBI" id="CHEBI:15378"/>
        <dbReference type="ChEBI" id="CHEBI:28868"/>
        <dbReference type="ChEBI" id="CHEBI:57643"/>
        <dbReference type="ChEBI" id="CHEBI:84465"/>
    </reaction>
    <physiologicalReaction direction="left-to-right" evidence="34">
        <dbReference type="Rhea" id="RHEA:44665"/>
    </physiologicalReaction>
</comment>
<comment type="pathway">
    <text evidence="3">Glycerolipid metabolism; triacylglycerol degradation.</text>
</comment>
<evidence type="ECO:0000256" key="2">
    <source>
        <dbReference type="ARBA" id="ARBA00004613"/>
    </source>
</evidence>
<dbReference type="KEGG" id="dord:105986644"/>
<dbReference type="GO" id="GO:0046872">
    <property type="term" value="F:metal ion binding"/>
    <property type="evidence" value="ECO:0007669"/>
    <property type="project" value="UniProtKB-KW"/>
</dbReference>
<evidence type="ECO:0000256" key="34">
    <source>
        <dbReference type="ARBA" id="ARBA00049154"/>
    </source>
</evidence>
<evidence type="ECO:0000256" key="41">
    <source>
        <dbReference type="RuleBase" id="RU362046"/>
    </source>
</evidence>
<evidence type="ECO:0000256" key="21">
    <source>
        <dbReference type="ARBA" id="ARBA00036575"/>
    </source>
</evidence>
<evidence type="ECO:0000256" key="13">
    <source>
        <dbReference type="ARBA" id="ARBA00023157"/>
    </source>
</evidence>
<evidence type="ECO:0000256" key="35">
    <source>
        <dbReference type="ARBA" id="ARBA00049290"/>
    </source>
</evidence>
<evidence type="ECO:0000256" key="39">
    <source>
        <dbReference type="PIRSR" id="PIRSR000865-2"/>
    </source>
</evidence>
<dbReference type="InterPro" id="IPR000734">
    <property type="entry name" value="TAG_lipase"/>
</dbReference>
<dbReference type="PANTHER" id="PTHR11610">
    <property type="entry name" value="LIPASE"/>
    <property type="match status" value="1"/>
</dbReference>
<comment type="catalytic activity">
    <reaction evidence="25">
        <text>1,2-didecanoylglycerol + H2O = decanoylglycerol + decanoate + H(+)</text>
        <dbReference type="Rhea" id="RHEA:48596"/>
        <dbReference type="ChEBI" id="CHEBI:11152"/>
        <dbReference type="ChEBI" id="CHEBI:15377"/>
        <dbReference type="ChEBI" id="CHEBI:15378"/>
        <dbReference type="ChEBI" id="CHEBI:27689"/>
        <dbReference type="ChEBI" id="CHEBI:90605"/>
    </reaction>
    <physiologicalReaction direction="left-to-right" evidence="25">
        <dbReference type="Rhea" id="RHEA:48597"/>
    </physiologicalReaction>
</comment>
<dbReference type="AlphaFoldDB" id="A0A1S3F9A3"/>
<comment type="catalytic activity">
    <reaction evidence="17">
        <text>a triacylglycerol + H2O = a diacylglycerol + a fatty acid + H(+)</text>
        <dbReference type="Rhea" id="RHEA:12044"/>
        <dbReference type="ChEBI" id="CHEBI:15377"/>
        <dbReference type="ChEBI" id="CHEBI:15378"/>
        <dbReference type="ChEBI" id="CHEBI:17855"/>
        <dbReference type="ChEBI" id="CHEBI:18035"/>
        <dbReference type="ChEBI" id="CHEBI:28868"/>
        <dbReference type="EC" id="3.1.1.3"/>
    </reaction>
    <physiologicalReaction direction="left-to-right" evidence="17">
        <dbReference type="Rhea" id="RHEA:12045"/>
    </physiologicalReaction>
</comment>
<evidence type="ECO:0000256" key="29">
    <source>
        <dbReference type="ARBA" id="ARBA00048268"/>
    </source>
</evidence>
<comment type="catalytic activity">
    <reaction evidence="37">
        <text>1,2-didodecanoyl-3-beta-D-galactosyl-sn-glycerol + H2O = dodecanoyl-3-beta-D-galactosyl-sn-glycerol + dodecanoate + H(+)</text>
        <dbReference type="Rhea" id="RHEA:48540"/>
        <dbReference type="ChEBI" id="CHEBI:15377"/>
        <dbReference type="ChEBI" id="CHEBI:15378"/>
        <dbReference type="ChEBI" id="CHEBI:18262"/>
        <dbReference type="ChEBI" id="CHEBI:90340"/>
        <dbReference type="ChEBI" id="CHEBI:90515"/>
    </reaction>
    <physiologicalReaction direction="left-to-right" evidence="37">
        <dbReference type="Rhea" id="RHEA:48541"/>
    </physiologicalReaction>
</comment>
<dbReference type="GO" id="GO:0005615">
    <property type="term" value="C:extracellular space"/>
    <property type="evidence" value="ECO:0007669"/>
    <property type="project" value="TreeGrafter"/>
</dbReference>
<evidence type="ECO:0000256" key="8">
    <source>
        <dbReference type="ARBA" id="ARBA00022801"/>
    </source>
</evidence>
<dbReference type="Pfam" id="PF00151">
    <property type="entry name" value="Lipase"/>
    <property type="match status" value="2"/>
</dbReference>
<evidence type="ECO:0000256" key="20">
    <source>
        <dbReference type="ARBA" id="ARBA00036503"/>
    </source>
</evidence>
<accession>A0A1S3F9A3</accession>
<evidence type="ECO:0000256" key="40">
    <source>
        <dbReference type="RuleBase" id="RU004262"/>
    </source>
</evidence>
<dbReference type="Gene3D" id="3.40.50.1820">
    <property type="entry name" value="alpha/beta hydrolase"/>
    <property type="match status" value="1"/>
</dbReference>
<keyword evidence="9 39" id="KW-0106">Calcium</keyword>
<keyword evidence="13 41" id="KW-1015">Disulfide bond</keyword>
<comment type="catalytic activity">
    <reaction evidence="22">
        <text>(9Z-octadecenoyl)-glycerol + H2O = glycerol + (9Z)-octadecenoate + H(+)</text>
        <dbReference type="Rhea" id="RHEA:39955"/>
        <dbReference type="ChEBI" id="CHEBI:15377"/>
        <dbReference type="ChEBI" id="CHEBI:15378"/>
        <dbReference type="ChEBI" id="CHEBI:17754"/>
        <dbReference type="ChEBI" id="CHEBI:30823"/>
        <dbReference type="ChEBI" id="CHEBI:75937"/>
    </reaction>
    <physiologicalReaction direction="left-to-right" evidence="22">
        <dbReference type="Rhea" id="RHEA:39956"/>
    </physiologicalReaction>
</comment>
<dbReference type="GO" id="GO:0004620">
    <property type="term" value="F:phospholipase activity"/>
    <property type="evidence" value="ECO:0007669"/>
    <property type="project" value="TreeGrafter"/>
</dbReference>
<feature type="binding site" evidence="39">
    <location>
        <position position="212"/>
    </location>
    <ligand>
        <name>Ca(2+)</name>
        <dbReference type="ChEBI" id="CHEBI:29108"/>
    </ligand>
</feature>
<dbReference type="Gene3D" id="2.60.60.20">
    <property type="entry name" value="PLAT/LH2 domain"/>
    <property type="match status" value="1"/>
</dbReference>
<feature type="binding site" evidence="39">
    <location>
        <position position="210"/>
    </location>
    <ligand>
        <name>Ca(2+)</name>
        <dbReference type="ChEBI" id="CHEBI:29108"/>
    </ligand>
</feature>
<evidence type="ECO:0000256" key="3">
    <source>
        <dbReference type="ARBA" id="ARBA00004879"/>
    </source>
</evidence>
<dbReference type="InterPro" id="IPR029058">
    <property type="entry name" value="AB_hydrolase_fold"/>
</dbReference>
<keyword evidence="12" id="KW-0472">Membrane</keyword>
<comment type="catalytic activity">
    <reaction evidence="33">
        <text>1,2-dioctanoyl-3-O-[alpha-D-galactosyl-(1-&gt;6)-beta-D-galactosyl]-sn-glycerol + H2O = octanoyl-3-O-[alpha-D-galactosyl-(1-&gt;6)-beta-D-galactosyl]-sn-glycerol + octanoate + H(+)</text>
        <dbReference type="Rhea" id="RHEA:48692"/>
        <dbReference type="ChEBI" id="CHEBI:15377"/>
        <dbReference type="ChEBI" id="CHEBI:15378"/>
        <dbReference type="ChEBI" id="CHEBI:25646"/>
        <dbReference type="ChEBI" id="CHEBI:90457"/>
        <dbReference type="ChEBI" id="CHEBI:90768"/>
    </reaction>
    <physiologicalReaction direction="left-to-right" evidence="33">
        <dbReference type="Rhea" id="RHEA:48693"/>
    </physiologicalReaction>
</comment>
<comment type="pathway">
    <text evidence="4">Lipid metabolism.</text>
</comment>
<comment type="catalytic activity">
    <reaction evidence="24">
        <text>1-(9Z-octadecenoyl)-glycerol + H2O = glycerol + (9Z)-octadecenoate + H(+)</text>
        <dbReference type="Rhea" id="RHEA:38487"/>
        <dbReference type="ChEBI" id="CHEBI:15377"/>
        <dbReference type="ChEBI" id="CHEBI:15378"/>
        <dbReference type="ChEBI" id="CHEBI:17754"/>
        <dbReference type="ChEBI" id="CHEBI:30823"/>
        <dbReference type="ChEBI" id="CHEBI:75342"/>
    </reaction>
    <physiologicalReaction direction="left-to-right" evidence="24">
        <dbReference type="Rhea" id="RHEA:38488"/>
    </physiologicalReaction>
</comment>
<feature type="signal peptide" evidence="41">
    <location>
        <begin position="1"/>
        <end position="17"/>
    </location>
</feature>
<evidence type="ECO:0000256" key="14">
    <source>
        <dbReference type="ARBA" id="ARBA00023180"/>
    </source>
</evidence>
<comment type="catalytic activity">
    <reaction evidence="21">
        <text>1-beta-D-galactosyl-2,3-didodecanoyl-sn-glycerol + H2O = 1-beta-D-galactosyl-dodecanoyl-sn-glycerol + dodecanoate + H(+)</text>
        <dbReference type="Rhea" id="RHEA:48536"/>
        <dbReference type="ChEBI" id="CHEBI:15377"/>
        <dbReference type="ChEBI" id="CHEBI:15378"/>
        <dbReference type="ChEBI" id="CHEBI:18262"/>
        <dbReference type="ChEBI" id="CHEBI:90342"/>
        <dbReference type="ChEBI" id="CHEBI:90514"/>
    </reaction>
    <physiologicalReaction direction="left-to-right" evidence="21">
        <dbReference type="Rhea" id="RHEA:48537"/>
    </physiologicalReaction>
</comment>
<evidence type="ECO:0000256" key="22">
    <source>
        <dbReference type="ARBA" id="ARBA00047270"/>
    </source>
</evidence>
<dbReference type="Pfam" id="PF01477">
    <property type="entry name" value="PLAT"/>
    <property type="match status" value="1"/>
</dbReference>
<dbReference type="EC" id="3.1.1.3" evidence="41"/>
<comment type="catalytic activity">
    <reaction evidence="29">
        <text>1,2-dioctanoyl-3-O-beta-D-galactosyl-sn-glycerol + H2O = octanoyl-3-(beta-D-galactosyl)-sn-glycerol + octanoate + H(+)</text>
        <dbReference type="Rhea" id="RHEA:48696"/>
        <dbReference type="ChEBI" id="CHEBI:15377"/>
        <dbReference type="ChEBI" id="CHEBI:15378"/>
        <dbReference type="ChEBI" id="CHEBI:25646"/>
        <dbReference type="ChEBI" id="CHEBI:90453"/>
        <dbReference type="ChEBI" id="CHEBI:90769"/>
    </reaction>
    <physiologicalReaction direction="left-to-right" evidence="29">
        <dbReference type="Rhea" id="RHEA:48697"/>
    </physiologicalReaction>
</comment>
<dbReference type="InterPro" id="IPR002331">
    <property type="entry name" value="Lipase_panc"/>
</dbReference>
<evidence type="ECO:0000256" key="23">
    <source>
        <dbReference type="ARBA" id="ARBA00047296"/>
    </source>
</evidence>
<dbReference type="SUPFAM" id="SSF49723">
    <property type="entry name" value="Lipase/lipooxygenase domain (PLAT/LH2 domain)"/>
    <property type="match status" value="1"/>
</dbReference>
<dbReference type="PRINTS" id="PR00821">
    <property type="entry name" value="TAGLIPASE"/>
</dbReference>
<dbReference type="GO" id="GO:0043005">
    <property type="term" value="C:neuron projection"/>
    <property type="evidence" value="ECO:0007669"/>
    <property type="project" value="UniProtKB-SubCell"/>
</dbReference>
<dbReference type="InterPro" id="IPR033906">
    <property type="entry name" value="Lipase_N"/>
</dbReference>
<evidence type="ECO:0000256" key="4">
    <source>
        <dbReference type="ARBA" id="ARBA00005189"/>
    </source>
</evidence>
<comment type="pathway">
    <text evidence="18">Glycolipid metabolism.</text>
</comment>
<dbReference type="OrthoDB" id="199913at2759"/>
<evidence type="ECO:0000256" key="30">
    <source>
        <dbReference type="ARBA" id="ARBA00048377"/>
    </source>
</evidence>
<feature type="active site" description="Charge relay system" evidence="38">
    <location>
        <position position="196"/>
    </location>
</feature>
<keyword evidence="11 41" id="KW-0443">Lipid metabolism</keyword>
<evidence type="ECO:0000313" key="44">
    <source>
        <dbReference type="RefSeq" id="XP_012873116.1"/>
    </source>
</evidence>
<feature type="domain" description="PLAT" evidence="42">
    <location>
        <begin position="382"/>
        <end position="492"/>
    </location>
</feature>
<proteinExistence type="inferred from homology"/>
<evidence type="ECO:0000256" key="16">
    <source>
        <dbReference type="ARBA" id="ARBA00023329"/>
    </source>
</evidence>
<protein>
    <recommendedName>
        <fullName evidence="41">Triacylglycerol lipase</fullName>
        <ecNumber evidence="41">3.1.1.3</ecNumber>
    </recommendedName>
    <alternativeName>
        <fullName evidence="41">Pancreatic lipase</fullName>
    </alternativeName>
</protein>
<evidence type="ECO:0000256" key="28">
    <source>
        <dbReference type="ARBA" id="ARBA00048139"/>
    </source>
</evidence>
<keyword evidence="14" id="KW-0325">Glycoprotein</keyword>
<evidence type="ECO:0000256" key="37">
    <source>
        <dbReference type="ARBA" id="ARBA00049420"/>
    </source>
</evidence>